<dbReference type="AlphaFoldDB" id="A0A554N8Q3"/>
<dbReference type="PANTHER" id="PTHR40042:SF1">
    <property type="entry name" value="DUF1405 DOMAIN-CONTAINING PROTEIN"/>
    <property type="match status" value="1"/>
</dbReference>
<comment type="caution">
    <text evidence="2">The sequence shown here is derived from an EMBL/GenBank/DDBJ whole genome shotgun (WGS) entry which is preliminary data.</text>
</comment>
<keyword evidence="1" id="KW-0812">Transmembrane</keyword>
<keyword evidence="3" id="KW-1185">Reference proteome</keyword>
<dbReference type="PANTHER" id="PTHR40042">
    <property type="entry name" value="HYPOTHETICAL MEMBRANE SPANNING PROTEIN"/>
    <property type="match status" value="1"/>
</dbReference>
<dbReference type="InParanoid" id="A0A554N8Q3"/>
<dbReference type="OrthoDB" id="160626at2157"/>
<dbReference type="InterPro" id="IPR009845">
    <property type="entry name" value="DUF1405"/>
</dbReference>
<feature type="transmembrane region" description="Helical" evidence="1">
    <location>
        <begin position="232"/>
        <end position="249"/>
    </location>
</feature>
<feature type="transmembrane region" description="Helical" evidence="1">
    <location>
        <begin position="47"/>
        <end position="66"/>
    </location>
</feature>
<keyword evidence="1" id="KW-0472">Membrane</keyword>
<evidence type="ECO:0000313" key="2">
    <source>
        <dbReference type="EMBL" id="TSD13774.1"/>
    </source>
</evidence>
<gene>
    <name evidence="2" type="ORF">DP107_11450</name>
</gene>
<feature type="transmembrane region" description="Helical" evidence="1">
    <location>
        <begin position="139"/>
        <end position="159"/>
    </location>
</feature>
<protein>
    <submittedName>
        <fullName evidence="2">DUF1405 domain-containing protein</fullName>
    </submittedName>
</protein>
<feature type="transmembrane region" description="Helical" evidence="1">
    <location>
        <begin position="109"/>
        <end position="133"/>
    </location>
</feature>
<organism evidence="2 3">
    <name type="scientific">Haloglomus irregulare</name>
    <dbReference type="NCBI Taxonomy" id="2234134"/>
    <lineage>
        <taxon>Archaea</taxon>
        <taxon>Methanobacteriati</taxon>
        <taxon>Methanobacteriota</taxon>
        <taxon>Stenosarchaea group</taxon>
        <taxon>Halobacteria</taxon>
        <taxon>Halobacteriales</taxon>
        <taxon>Natronomonadaceae</taxon>
        <taxon>Haloglomus</taxon>
    </lineage>
</organism>
<dbReference type="RefSeq" id="WP_144262295.1">
    <property type="nucleotide sequence ID" value="NZ_QMDX01000006.1"/>
</dbReference>
<feature type="transmembrane region" description="Helical" evidence="1">
    <location>
        <begin position="86"/>
        <end position="102"/>
    </location>
</feature>
<name>A0A554N8Q3_9EURY</name>
<dbReference type="EMBL" id="QMDX01000006">
    <property type="protein sequence ID" value="TSD13774.1"/>
    <property type="molecule type" value="Genomic_DNA"/>
</dbReference>
<sequence length="261" mass="28282">MSRASATDRARRAYDRWFPADDLPARTDLPWFVAPLPDWLEDLGLRLVPLVVLANLAGTAFGFWFYGFQFAITDPVMWPFVPDSPMATLFIALSLTAWKLGYADRVPWLHALAFFGCIKLGAWTPVVLTVFPVEYPTGSLAALGTAGFLAEYGLYAFLVTSHLAMVVEAFLVHRYATFSAGAVAVAAAWYTLNDVVDYLLPPVGDPTHTLLNAEPFLSAAGGFDHSVPAHDVAAAVAVVLTVTCVFLALSTRVAKLRRGAS</sequence>
<keyword evidence="1" id="KW-1133">Transmembrane helix</keyword>
<dbReference type="Pfam" id="PF07187">
    <property type="entry name" value="DUF1405"/>
    <property type="match status" value="1"/>
</dbReference>
<accession>A0A554N8Q3</accession>
<evidence type="ECO:0000256" key="1">
    <source>
        <dbReference type="SAM" id="Phobius"/>
    </source>
</evidence>
<proteinExistence type="predicted"/>
<feature type="transmembrane region" description="Helical" evidence="1">
    <location>
        <begin position="171"/>
        <end position="192"/>
    </location>
</feature>
<reference evidence="2 3" key="1">
    <citation type="submission" date="2018-06" db="EMBL/GenBank/DDBJ databases">
        <title>Natronomonas sp. F16-60 a new haloarchaeon isolated from a solar saltern of Isla Cristina, Huelva, Spain.</title>
        <authorList>
            <person name="Duran-Viseras A."/>
            <person name="Sanchez-Porro C."/>
            <person name="Ventosa A."/>
        </authorList>
    </citation>
    <scope>NUCLEOTIDE SEQUENCE [LARGE SCALE GENOMIC DNA]</scope>
    <source>
        <strain evidence="2 3">F16-60</strain>
    </source>
</reference>
<dbReference type="Proteomes" id="UP000319894">
    <property type="component" value="Unassembled WGS sequence"/>
</dbReference>
<evidence type="ECO:0000313" key="3">
    <source>
        <dbReference type="Proteomes" id="UP000319894"/>
    </source>
</evidence>